<evidence type="ECO:0000313" key="17">
    <source>
        <dbReference type="Proteomes" id="UP001085076"/>
    </source>
</evidence>
<dbReference type="SMART" id="SM00369">
    <property type="entry name" value="LRR_TYP"/>
    <property type="match status" value="10"/>
</dbReference>
<reference evidence="16" key="1">
    <citation type="submission" date="2021-03" db="EMBL/GenBank/DDBJ databases">
        <authorList>
            <person name="Li Z."/>
            <person name="Yang C."/>
        </authorList>
    </citation>
    <scope>NUCLEOTIDE SEQUENCE</scope>
    <source>
        <strain evidence="16">Dzin_1.0</strain>
        <tissue evidence="16">Leaf</tissue>
    </source>
</reference>
<dbReference type="InterPro" id="IPR001611">
    <property type="entry name" value="Leu-rich_rpt"/>
</dbReference>
<evidence type="ECO:0000256" key="12">
    <source>
        <dbReference type="SAM" id="Phobius"/>
    </source>
</evidence>
<keyword evidence="11" id="KW-0325">Glycoprotein</keyword>
<comment type="subcellular location">
    <subcellularLocation>
        <location evidence="1">Cell membrane</location>
        <topology evidence="1">Single-pass type I membrane protein</topology>
    </subcellularLocation>
</comment>
<feature type="chain" id="PRO_5039150154" description="Leucine-rich repeat-containing N-terminal plant-type domain-containing protein" evidence="13">
    <location>
        <begin position="27"/>
        <end position="1007"/>
    </location>
</feature>
<evidence type="ECO:0000256" key="4">
    <source>
        <dbReference type="ARBA" id="ARBA00022614"/>
    </source>
</evidence>
<protein>
    <recommendedName>
        <fullName evidence="18">Leucine-rich repeat-containing N-terminal plant-type domain-containing protein</fullName>
    </recommendedName>
</protein>
<sequence length="1007" mass="111359">MKILGSVRFLLILGSLYCFISKQTLCAEEPNPRCIESEGKALLEFKAGLKDPHSLLSSWEGGDCCDWRGVSCNNETNHVVSLDLRYQHLFDGVSTAWHLSGKISPSLLSLKYLNHLDLSSNDFGGDAVPEFIGLMKGLSYLNLSNSGFSGRIPPHIGNLSSLRYLDLNSFYYFHDLYADSLEWLSRLSSLQYLDMDSVNLENVGDWFPAINMIPYLSVLKLPNCKLEEISVSFSFHNVTSLVSLDLSNNQFYSLLPNWLFNMTSLKHLNLRLNQFQGSIPDGFAKMSSLEVIQLGNNELVGSIPLAIGMLCNLRTLDLSSNNISGDTASLVEISAGCAGRSLEVLNLRNNNLTGNLSDWLSKFERLDTLDLGHNSVYGSIPATIGKLSSLRYLMLNHNGLNGTLPESMGQLSELILLDLSFNSLDGVISDAHFANLSKLEQLSLASTSLSISMSSSWLPPFQLKLIGLRLCKVGPKFPSWLQTQKDYSVLDLSNTEIKDVAPDWLWNLSSKILMLDLSHNLISGKLPSTLEFASISILDLNNNKFEGLLPALPSSMEYLDFSNNMFTGDILPFFGYQLPIFSHLFLSNNLINGAIPASICQDLEFYVIDLSSNRFSGELPTCWADLPYLTALNLANNNISGKIPATIGSLIVLRTLHLGGNHFKGELPIALQNCTTLVTLDLGENEFSGLIPAWIGELLPFLRILRLRSNFFHGIIPPQLSLLTSLQILDLADNSLSGTIPPSLGNITAMVQMHKPNERMLEDMQTAVKSSVSNYGPSGYIESLLVVMKGREQEYSKNLQYVASIDLSNNQLTGNFPRELGDLYGLQNLNLSGNKLTGKIPDEVGKLKLLESLDLSMNNFMGSIPMSMSLLTSLSHLNLSYNNFSGRIPSGYQLQTLDDPSIYLGNPGLCGVPLDECGSNETIFSKILACSDGDDECESEKLGLYIGISLGFVTGFWAIWGVLLFTESPSEAYFRFIDKLMDKIPFARKIDIYDEEEDEDETNAFLY</sequence>
<dbReference type="PANTHER" id="PTHR48063">
    <property type="entry name" value="LRR RECEPTOR-LIKE KINASE"/>
    <property type="match status" value="1"/>
</dbReference>
<evidence type="ECO:0000313" key="16">
    <source>
        <dbReference type="EMBL" id="KAJ0970260.1"/>
    </source>
</evidence>
<dbReference type="Gene3D" id="3.80.10.10">
    <property type="entry name" value="Ribonuclease Inhibitor"/>
    <property type="match status" value="3"/>
</dbReference>
<dbReference type="AlphaFoldDB" id="A0A9D5HBK2"/>
<organism evidence="16 17">
    <name type="scientific">Dioscorea zingiberensis</name>
    <dbReference type="NCBI Taxonomy" id="325984"/>
    <lineage>
        <taxon>Eukaryota</taxon>
        <taxon>Viridiplantae</taxon>
        <taxon>Streptophyta</taxon>
        <taxon>Embryophyta</taxon>
        <taxon>Tracheophyta</taxon>
        <taxon>Spermatophyta</taxon>
        <taxon>Magnoliopsida</taxon>
        <taxon>Liliopsida</taxon>
        <taxon>Dioscoreales</taxon>
        <taxon>Dioscoreaceae</taxon>
        <taxon>Dioscorea</taxon>
    </lineage>
</organism>
<dbReference type="InterPro" id="IPR055414">
    <property type="entry name" value="LRR_R13L4/SHOC2-like"/>
</dbReference>
<feature type="domain" description="Leucine-rich repeat-containing N-terminal plant-type" evidence="14">
    <location>
        <begin position="36"/>
        <end position="73"/>
    </location>
</feature>
<keyword evidence="6 13" id="KW-0732">Signal</keyword>
<dbReference type="InterPro" id="IPR013210">
    <property type="entry name" value="LRR_N_plant-typ"/>
</dbReference>
<dbReference type="InterPro" id="IPR003591">
    <property type="entry name" value="Leu-rich_rpt_typical-subtyp"/>
</dbReference>
<dbReference type="Pfam" id="PF00560">
    <property type="entry name" value="LRR_1"/>
    <property type="match status" value="8"/>
</dbReference>
<evidence type="ECO:0000256" key="2">
    <source>
        <dbReference type="ARBA" id="ARBA00009592"/>
    </source>
</evidence>
<dbReference type="PANTHER" id="PTHR48063:SF112">
    <property type="entry name" value="RECEPTOR LIKE PROTEIN 30-LIKE"/>
    <property type="match status" value="1"/>
</dbReference>
<dbReference type="Proteomes" id="UP001085076">
    <property type="component" value="Miscellaneous, Linkage group lg06"/>
</dbReference>
<dbReference type="OrthoDB" id="1060944at2759"/>
<dbReference type="SUPFAM" id="SSF52058">
    <property type="entry name" value="L domain-like"/>
    <property type="match status" value="4"/>
</dbReference>
<dbReference type="FunFam" id="3.80.10.10:FF:000111">
    <property type="entry name" value="LRR receptor-like serine/threonine-protein kinase ERECTA"/>
    <property type="match status" value="1"/>
</dbReference>
<dbReference type="InterPro" id="IPR046956">
    <property type="entry name" value="RLP23-like"/>
</dbReference>
<evidence type="ECO:0000259" key="14">
    <source>
        <dbReference type="Pfam" id="PF08263"/>
    </source>
</evidence>
<evidence type="ECO:0000256" key="11">
    <source>
        <dbReference type="ARBA" id="ARBA00023180"/>
    </source>
</evidence>
<evidence type="ECO:0000256" key="1">
    <source>
        <dbReference type="ARBA" id="ARBA00004251"/>
    </source>
</evidence>
<evidence type="ECO:0008006" key="18">
    <source>
        <dbReference type="Google" id="ProtNLM"/>
    </source>
</evidence>
<dbReference type="Pfam" id="PF08263">
    <property type="entry name" value="LRRNT_2"/>
    <property type="match status" value="1"/>
</dbReference>
<evidence type="ECO:0000256" key="8">
    <source>
        <dbReference type="ARBA" id="ARBA00022989"/>
    </source>
</evidence>
<dbReference type="GO" id="GO:0005886">
    <property type="term" value="C:plasma membrane"/>
    <property type="evidence" value="ECO:0007669"/>
    <property type="project" value="UniProtKB-SubCell"/>
</dbReference>
<dbReference type="FunFam" id="3.80.10.10:FF:000129">
    <property type="entry name" value="Leucine-rich repeat receptor-like kinase"/>
    <property type="match status" value="1"/>
</dbReference>
<keyword evidence="9 12" id="KW-0472">Membrane</keyword>
<evidence type="ECO:0000256" key="9">
    <source>
        <dbReference type="ARBA" id="ARBA00023136"/>
    </source>
</evidence>
<keyword evidence="8 12" id="KW-1133">Transmembrane helix</keyword>
<evidence type="ECO:0000256" key="7">
    <source>
        <dbReference type="ARBA" id="ARBA00022737"/>
    </source>
</evidence>
<comment type="similarity">
    <text evidence="2">Belongs to the RLP family.</text>
</comment>
<dbReference type="InterPro" id="IPR032675">
    <property type="entry name" value="LRR_dom_sf"/>
</dbReference>
<reference evidence="16" key="2">
    <citation type="journal article" date="2022" name="Hortic Res">
        <title>The genome of Dioscorea zingiberensis sheds light on the biosynthesis, origin and evolution of the medicinally important diosgenin saponins.</title>
        <authorList>
            <person name="Li Y."/>
            <person name="Tan C."/>
            <person name="Li Z."/>
            <person name="Guo J."/>
            <person name="Li S."/>
            <person name="Chen X."/>
            <person name="Wang C."/>
            <person name="Dai X."/>
            <person name="Yang H."/>
            <person name="Song W."/>
            <person name="Hou L."/>
            <person name="Xu J."/>
            <person name="Tong Z."/>
            <person name="Xu A."/>
            <person name="Yuan X."/>
            <person name="Wang W."/>
            <person name="Yang Q."/>
            <person name="Chen L."/>
            <person name="Sun Z."/>
            <person name="Wang K."/>
            <person name="Pan B."/>
            <person name="Chen J."/>
            <person name="Bao Y."/>
            <person name="Liu F."/>
            <person name="Qi X."/>
            <person name="Gang D.R."/>
            <person name="Wen J."/>
            <person name="Li J."/>
        </authorList>
    </citation>
    <scope>NUCLEOTIDE SEQUENCE</scope>
    <source>
        <strain evidence="16">Dzin_1.0</strain>
    </source>
</reference>
<evidence type="ECO:0000256" key="13">
    <source>
        <dbReference type="SAM" id="SignalP"/>
    </source>
</evidence>
<dbReference type="FunFam" id="3.80.10.10:FF:000041">
    <property type="entry name" value="LRR receptor-like serine/threonine-protein kinase ERECTA"/>
    <property type="match status" value="1"/>
</dbReference>
<accession>A0A9D5HBK2</accession>
<dbReference type="Pfam" id="PF13855">
    <property type="entry name" value="LRR_8"/>
    <property type="match status" value="2"/>
</dbReference>
<keyword evidence="17" id="KW-1185">Reference proteome</keyword>
<dbReference type="FunFam" id="3.80.10.10:FF:000649">
    <property type="entry name" value="Leucine Rich Repeat family protein"/>
    <property type="match status" value="1"/>
</dbReference>
<evidence type="ECO:0000256" key="5">
    <source>
        <dbReference type="ARBA" id="ARBA00022692"/>
    </source>
</evidence>
<evidence type="ECO:0000256" key="6">
    <source>
        <dbReference type="ARBA" id="ARBA00022729"/>
    </source>
</evidence>
<keyword evidence="10" id="KW-0675">Receptor</keyword>
<feature type="transmembrane region" description="Helical" evidence="12">
    <location>
        <begin position="942"/>
        <end position="965"/>
    </location>
</feature>
<dbReference type="Pfam" id="PF23598">
    <property type="entry name" value="LRR_14"/>
    <property type="match status" value="1"/>
</dbReference>
<feature type="domain" description="Disease resistance R13L4/SHOC-2-like LRR" evidence="15">
    <location>
        <begin position="78"/>
        <end position="295"/>
    </location>
</feature>
<keyword evidence="7" id="KW-0677">Repeat</keyword>
<dbReference type="FunFam" id="3.80.10.10:FF:001347">
    <property type="entry name" value="LRR receptor-like serine/threonine-protein kinase GSO2"/>
    <property type="match status" value="1"/>
</dbReference>
<name>A0A9D5HBK2_9LILI</name>
<comment type="caution">
    <text evidence="16">The sequence shown here is derived from an EMBL/GenBank/DDBJ whole genome shotgun (WGS) entry which is preliminary data.</text>
</comment>
<keyword evidence="5 12" id="KW-0812">Transmembrane</keyword>
<evidence type="ECO:0000259" key="15">
    <source>
        <dbReference type="Pfam" id="PF23598"/>
    </source>
</evidence>
<gene>
    <name evidence="16" type="ORF">J5N97_023137</name>
</gene>
<dbReference type="FunFam" id="3.80.10.10:FF:000095">
    <property type="entry name" value="LRR receptor-like serine/threonine-protein kinase GSO1"/>
    <property type="match status" value="1"/>
</dbReference>
<evidence type="ECO:0000256" key="3">
    <source>
        <dbReference type="ARBA" id="ARBA00022475"/>
    </source>
</evidence>
<feature type="signal peptide" evidence="13">
    <location>
        <begin position="1"/>
        <end position="26"/>
    </location>
</feature>
<dbReference type="EMBL" id="JAGGNH010000006">
    <property type="protein sequence ID" value="KAJ0970260.1"/>
    <property type="molecule type" value="Genomic_DNA"/>
</dbReference>
<keyword evidence="4" id="KW-0433">Leucine-rich repeat</keyword>
<proteinExistence type="inferred from homology"/>
<keyword evidence="3" id="KW-1003">Cell membrane</keyword>
<dbReference type="PROSITE" id="PS51450">
    <property type="entry name" value="LRR"/>
    <property type="match status" value="1"/>
</dbReference>
<evidence type="ECO:0000256" key="10">
    <source>
        <dbReference type="ARBA" id="ARBA00023170"/>
    </source>
</evidence>